<dbReference type="Gene3D" id="1.20.1270.60">
    <property type="entry name" value="Arfaptin homology (AH) domain/BAR domain"/>
    <property type="match status" value="1"/>
</dbReference>
<dbReference type="SUPFAM" id="SSF103657">
    <property type="entry name" value="BAR/IMD domain-like"/>
    <property type="match status" value="1"/>
</dbReference>
<gene>
    <name evidence="3" type="ORF">ADIS_1515</name>
</gene>
<accession>R7ZV06</accession>
<feature type="transmembrane region" description="Helical" evidence="2">
    <location>
        <begin position="111"/>
        <end position="132"/>
    </location>
</feature>
<protein>
    <submittedName>
        <fullName evidence="3">Uncharacterized protein</fullName>
    </submittedName>
</protein>
<keyword evidence="2" id="KW-0812">Transmembrane</keyword>
<keyword evidence="2" id="KW-0472">Membrane</keyword>
<feature type="transmembrane region" description="Helical" evidence="2">
    <location>
        <begin position="7"/>
        <end position="27"/>
    </location>
</feature>
<dbReference type="EMBL" id="AQHR01000044">
    <property type="protein sequence ID" value="EON77976.1"/>
    <property type="molecule type" value="Genomic_DNA"/>
</dbReference>
<evidence type="ECO:0000256" key="1">
    <source>
        <dbReference type="SAM" id="Coils"/>
    </source>
</evidence>
<evidence type="ECO:0000256" key="2">
    <source>
        <dbReference type="SAM" id="Phobius"/>
    </source>
</evidence>
<dbReference type="RefSeq" id="WP_010853658.1">
    <property type="nucleotide sequence ID" value="NZ_AQHR01000044.1"/>
</dbReference>
<sequence>MSNKWKNIILGWTVLLTVGIAFMFYYFSSKNYIIEQKYQDIIKEKSIEKVDYTPFIVYPEKKDSLGNLTLTPENLENIKKHMEFLENRVSSTISEAKQEVNNDINRLNTLATWWIGILTILAALIPVVLNIAAKIDIDKAFDGKLNDAKKEAKEAFDNSEIAKKGIKEASDKLEKFEKDFSGLDSETKEAKKNATDALRLSIESKESATTAENAAKEAKSSALEAKNKVESLEKLTNTTAALSKLKTLDSKSMEFIKNRLNFFIEQLELIENQLSTTLNQDDSFFQNDIVKENFQSFYISIRSFRILFKEKKVTEAITFFHNALETELAKGMSKQVVASITTNLKELIKKLKEN</sequence>
<dbReference type="InterPro" id="IPR027267">
    <property type="entry name" value="AH/BAR_dom_sf"/>
</dbReference>
<name>R7ZV06_9BACT</name>
<dbReference type="OrthoDB" id="9852758at2"/>
<evidence type="ECO:0000313" key="3">
    <source>
        <dbReference type="EMBL" id="EON77976.1"/>
    </source>
</evidence>
<dbReference type="Proteomes" id="UP000013909">
    <property type="component" value="Unassembled WGS sequence"/>
</dbReference>
<evidence type="ECO:0000313" key="4">
    <source>
        <dbReference type="Proteomes" id="UP000013909"/>
    </source>
</evidence>
<reference evidence="3 4" key="1">
    <citation type="submission" date="2013-02" db="EMBL/GenBank/DDBJ databases">
        <title>A novel strain isolated from Lonar lake, Maharashtra, India.</title>
        <authorList>
            <person name="Singh A."/>
        </authorList>
    </citation>
    <scope>NUCLEOTIDE SEQUENCE [LARGE SCALE GENOMIC DNA]</scope>
    <source>
        <strain evidence="3 4">AK24</strain>
    </source>
</reference>
<comment type="caution">
    <text evidence="3">The sequence shown here is derived from an EMBL/GenBank/DDBJ whole genome shotgun (WGS) entry which is preliminary data.</text>
</comment>
<proteinExistence type="predicted"/>
<keyword evidence="1" id="KW-0175">Coiled coil</keyword>
<dbReference type="AlphaFoldDB" id="R7ZV06"/>
<organism evidence="3 4">
    <name type="scientific">Lunatimonas lonarensis</name>
    <dbReference type="NCBI Taxonomy" id="1232681"/>
    <lineage>
        <taxon>Bacteria</taxon>
        <taxon>Pseudomonadati</taxon>
        <taxon>Bacteroidota</taxon>
        <taxon>Cytophagia</taxon>
        <taxon>Cytophagales</taxon>
        <taxon>Cyclobacteriaceae</taxon>
    </lineage>
</organism>
<keyword evidence="2" id="KW-1133">Transmembrane helix</keyword>
<feature type="coiled-coil region" evidence="1">
    <location>
        <begin position="159"/>
        <end position="273"/>
    </location>
</feature>
<dbReference type="STRING" id="1232681.ADIS_1515"/>
<keyword evidence="4" id="KW-1185">Reference proteome</keyword>